<reference evidence="1" key="1">
    <citation type="submission" date="2020-08" db="EMBL/GenBank/DDBJ databases">
        <title>Studying the diversity of plant-associated saprophytic bacteria and their role in host health and plant-pathogen interactions.</title>
        <authorList>
            <person name="Potnis N."/>
        </authorList>
    </citation>
    <scope>NUCLEOTIDE SEQUENCE</scope>
    <source>
        <strain evidence="1">F21</strain>
    </source>
</reference>
<dbReference type="EMBL" id="JACIIQ010000046">
    <property type="protein sequence ID" value="MBB5672904.1"/>
    <property type="molecule type" value="Genomic_DNA"/>
</dbReference>
<sequence length="172" mass="19567">MMTNTQLNRIPSVELQLLTWLRLVKVGGIPNRVDLKRGGFRVQVHPAIHNLDGFGRRVDVLNIAQVVANPRYEGRGWFTGFLELCDELNPWDATYVGSVVNPHLPAFLRRQGFIEQQGAQFYRPSKAWRVHHSWSVECASSAQADADAARVEGLLDNFELETIMVREAMLQR</sequence>
<evidence type="ECO:0008006" key="2">
    <source>
        <dbReference type="Google" id="ProtNLM"/>
    </source>
</evidence>
<proteinExistence type="predicted"/>
<accession>A0AB73H3D8</accession>
<name>A0AB73H3D8_9XANT</name>
<dbReference type="Proteomes" id="UP000528595">
    <property type="component" value="Unassembled WGS sequence"/>
</dbReference>
<dbReference type="RefSeq" id="WP_011345630.1">
    <property type="nucleotide sequence ID" value="NZ_JACIIQ010000046.1"/>
</dbReference>
<protein>
    <recommendedName>
        <fullName evidence="2">N-acetyltransferase</fullName>
    </recommendedName>
</protein>
<gene>
    <name evidence="1" type="ORF">FHR65_004514</name>
</gene>
<organism evidence="1">
    <name type="scientific">Xanthomonas arboricola</name>
    <dbReference type="NCBI Taxonomy" id="56448"/>
    <lineage>
        <taxon>Bacteria</taxon>
        <taxon>Pseudomonadati</taxon>
        <taxon>Pseudomonadota</taxon>
        <taxon>Gammaproteobacteria</taxon>
        <taxon>Lysobacterales</taxon>
        <taxon>Lysobacteraceae</taxon>
        <taxon>Xanthomonas</taxon>
    </lineage>
</organism>
<comment type="caution">
    <text evidence="1">The sequence shown here is derived from an EMBL/GenBank/DDBJ whole genome shotgun (WGS) entry which is preliminary data.</text>
</comment>
<evidence type="ECO:0000313" key="1">
    <source>
        <dbReference type="EMBL" id="MBB5672904.1"/>
    </source>
</evidence>
<dbReference type="AlphaFoldDB" id="A0AB73H3D8"/>